<evidence type="ECO:0000256" key="9">
    <source>
        <dbReference type="PROSITE-ProRule" id="PRU10141"/>
    </source>
</evidence>
<evidence type="ECO:0000256" key="4">
    <source>
        <dbReference type="ARBA" id="ARBA00022741"/>
    </source>
</evidence>
<dbReference type="CDD" id="cd13994">
    <property type="entry name" value="STKc_HAL4_like"/>
    <property type="match status" value="1"/>
</dbReference>
<dbReference type="PANTHER" id="PTHR24343">
    <property type="entry name" value="SERINE/THREONINE KINASE"/>
    <property type="match status" value="1"/>
</dbReference>
<dbReference type="PROSITE" id="PS00107">
    <property type="entry name" value="PROTEIN_KINASE_ATP"/>
    <property type="match status" value="1"/>
</dbReference>
<gene>
    <name evidence="12" type="ORF">EX30DRAFT_202197</name>
</gene>
<comment type="catalytic activity">
    <reaction evidence="8">
        <text>L-seryl-[protein] + ATP = O-phospho-L-seryl-[protein] + ADP + H(+)</text>
        <dbReference type="Rhea" id="RHEA:17989"/>
        <dbReference type="Rhea" id="RHEA-COMP:9863"/>
        <dbReference type="Rhea" id="RHEA-COMP:11604"/>
        <dbReference type="ChEBI" id="CHEBI:15378"/>
        <dbReference type="ChEBI" id="CHEBI:29999"/>
        <dbReference type="ChEBI" id="CHEBI:30616"/>
        <dbReference type="ChEBI" id="CHEBI:83421"/>
        <dbReference type="ChEBI" id="CHEBI:456216"/>
        <dbReference type="EC" id="2.7.11.1"/>
    </reaction>
</comment>
<dbReference type="InterPro" id="IPR008271">
    <property type="entry name" value="Ser/Thr_kinase_AS"/>
</dbReference>
<keyword evidence="13" id="KW-1185">Reference proteome</keyword>
<evidence type="ECO:0000256" key="1">
    <source>
        <dbReference type="ARBA" id="ARBA00012513"/>
    </source>
</evidence>
<dbReference type="STRING" id="341454.A0A4S2MKE8"/>
<evidence type="ECO:0000256" key="3">
    <source>
        <dbReference type="ARBA" id="ARBA00022679"/>
    </source>
</evidence>
<feature type="domain" description="Protein kinase" evidence="11">
    <location>
        <begin position="260"/>
        <end position="552"/>
    </location>
</feature>
<accession>A0A4S2MKE8</accession>
<feature type="compositionally biased region" description="Polar residues" evidence="10">
    <location>
        <begin position="230"/>
        <end position="245"/>
    </location>
</feature>
<feature type="compositionally biased region" description="Polar residues" evidence="10">
    <location>
        <begin position="77"/>
        <end position="96"/>
    </location>
</feature>
<dbReference type="GO" id="GO:0004674">
    <property type="term" value="F:protein serine/threonine kinase activity"/>
    <property type="evidence" value="ECO:0007669"/>
    <property type="project" value="UniProtKB-KW"/>
</dbReference>
<evidence type="ECO:0000256" key="5">
    <source>
        <dbReference type="ARBA" id="ARBA00022777"/>
    </source>
</evidence>
<dbReference type="SMART" id="SM00220">
    <property type="entry name" value="S_TKc"/>
    <property type="match status" value="1"/>
</dbReference>
<comment type="catalytic activity">
    <reaction evidence="7">
        <text>L-threonyl-[protein] + ATP = O-phospho-L-threonyl-[protein] + ADP + H(+)</text>
        <dbReference type="Rhea" id="RHEA:46608"/>
        <dbReference type="Rhea" id="RHEA-COMP:11060"/>
        <dbReference type="Rhea" id="RHEA-COMP:11605"/>
        <dbReference type="ChEBI" id="CHEBI:15378"/>
        <dbReference type="ChEBI" id="CHEBI:30013"/>
        <dbReference type="ChEBI" id="CHEBI:30616"/>
        <dbReference type="ChEBI" id="CHEBI:61977"/>
        <dbReference type="ChEBI" id="CHEBI:456216"/>
        <dbReference type="EC" id="2.7.11.1"/>
    </reaction>
</comment>
<evidence type="ECO:0000256" key="10">
    <source>
        <dbReference type="SAM" id="MobiDB-lite"/>
    </source>
</evidence>
<protein>
    <recommendedName>
        <fullName evidence="1">non-specific serine/threonine protein kinase</fullName>
        <ecNumber evidence="1">2.7.11.1</ecNumber>
    </recommendedName>
</protein>
<feature type="region of interest" description="Disordered" evidence="10">
    <location>
        <begin position="222"/>
        <end position="245"/>
    </location>
</feature>
<feature type="compositionally biased region" description="Polar residues" evidence="10">
    <location>
        <begin position="1"/>
        <end position="13"/>
    </location>
</feature>
<dbReference type="FunFam" id="1.10.510.10:FF:000595">
    <property type="entry name" value="Protein kinase, putative (AFU_orthologue AFUA_5G11840)"/>
    <property type="match status" value="1"/>
</dbReference>
<feature type="region of interest" description="Disordered" evidence="10">
    <location>
        <begin position="563"/>
        <end position="597"/>
    </location>
</feature>
<dbReference type="AlphaFoldDB" id="A0A4S2MKE8"/>
<dbReference type="FunCoup" id="A0A4S2MKE8">
    <property type="interactions" value="218"/>
</dbReference>
<feature type="compositionally biased region" description="Polar residues" evidence="10">
    <location>
        <begin position="576"/>
        <end position="597"/>
    </location>
</feature>
<dbReference type="OrthoDB" id="6513151at2759"/>
<feature type="region of interest" description="Disordered" evidence="10">
    <location>
        <begin position="1"/>
        <end position="155"/>
    </location>
</feature>
<dbReference type="GO" id="GO:0005524">
    <property type="term" value="F:ATP binding"/>
    <property type="evidence" value="ECO:0007669"/>
    <property type="project" value="UniProtKB-UniRule"/>
</dbReference>
<feature type="region of interest" description="Disordered" evidence="10">
    <location>
        <begin position="472"/>
        <end position="516"/>
    </location>
</feature>
<organism evidence="12 13">
    <name type="scientific">Ascodesmis nigricans</name>
    <dbReference type="NCBI Taxonomy" id="341454"/>
    <lineage>
        <taxon>Eukaryota</taxon>
        <taxon>Fungi</taxon>
        <taxon>Dikarya</taxon>
        <taxon>Ascomycota</taxon>
        <taxon>Pezizomycotina</taxon>
        <taxon>Pezizomycetes</taxon>
        <taxon>Pezizales</taxon>
        <taxon>Ascodesmidaceae</taxon>
        <taxon>Ascodesmis</taxon>
    </lineage>
</organism>
<dbReference type="InterPro" id="IPR017441">
    <property type="entry name" value="Protein_kinase_ATP_BS"/>
</dbReference>
<dbReference type="Proteomes" id="UP000298138">
    <property type="component" value="Unassembled WGS sequence"/>
</dbReference>
<proteinExistence type="predicted"/>
<dbReference type="Pfam" id="PF00069">
    <property type="entry name" value="Pkinase"/>
    <property type="match status" value="1"/>
</dbReference>
<dbReference type="Gene3D" id="1.10.510.10">
    <property type="entry name" value="Transferase(Phosphotransferase) domain 1"/>
    <property type="match status" value="1"/>
</dbReference>
<dbReference type="InterPro" id="IPR011009">
    <property type="entry name" value="Kinase-like_dom_sf"/>
</dbReference>
<keyword evidence="6 9" id="KW-0067">ATP-binding</keyword>
<keyword evidence="5 12" id="KW-0418">Kinase</keyword>
<dbReference type="EC" id="2.7.11.1" evidence="1"/>
<feature type="compositionally biased region" description="Basic and acidic residues" evidence="10">
    <location>
        <begin position="483"/>
        <end position="502"/>
    </location>
</feature>
<evidence type="ECO:0000313" key="12">
    <source>
        <dbReference type="EMBL" id="TGZ77373.1"/>
    </source>
</evidence>
<keyword evidence="2" id="KW-0723">Serine/threonine-protein kinase</keyword>
<sequence length="597" mass="66007">MNSPPLTPASTQDRPPFRPTLSNEQRHGVYKTSGSSRIPAPDPAMVTPQTSPPRHGSGATTPKPDEREGASPVASRPVSSHSTAPGTPQTSRNPTFTIGPADSEPSSHEEKSDIGTSSGSSTPWPVTSRPFTPAGEQDDPYARHRRPPQPKNIEDIEPRFKFGKASRHNNLSASNLVGLAAHGSEVKRHSHLSLASLGKNIDDAASLRSAKKGSMDNLKRFFKGGKKRSQSPSTASVKSTTSQATAAPFADDHGLTKKYGKIGKVLGSGAGGSVRLMKRSSDGVTFAVKEFRARHSYETEREYAKKVTAEFCIGSTLHHGNIVETLDIIQERGRWYEVMEYCPFDLFASVMTGKMTREEVACNFMQIVNGVTFLHSMGLAHRDLKLDNVVINEHGILKIIDFGSASVFRYPFENGIVEAHGIVGSDPYLAPEVCNELKYDPQPADIWSLAIIFCCMSLRRFPWKAPRQSDTSFRLFSSPPEDNMSHREIQRPTKSDTGEHSTQHGSTQPQIKGPNRLLRLLPRESRHIIGRMLELDPKKRATLDEMWKDDWIKSIEFCRQEPGPQIIRAKNHSHTLEAQTPITPEQSRKSAQQQKPS</sequence>
<reference evidence="12 13" key="1">
    <citation type="submission" date="2019-04" db="EMBL/GenBank/DDBJ databases">
        <title>Comparative genomics and transcriptomics to analyze fruiting body development in filamentous ascomycetes.</title>
        <authorList>
            <consortium name="DOE Joint Genome Institute"/>
            <person name="Lutkenhaus R."/>
            <person name="Traeger S."/>
            <person name="Breuer J."/>
            <person name="Kuo A."/>
            <person name="Lipzen A."/>
            <person name="Pangilinan J."/>
            <person name="Dilworth D."/>
            <person name="Sandor L."/>
            <person name="Poggeler S."/>
            <person name="Barry K."/>
            <person name="Grigoriev I.V."/>
            <person name="Nowrousian M."/>
        </authorList>
    </citation>
    <scope>NUCLEOTIDE SEQUENCE [LARGE SCALE GENOMIC DNA]</scope>
    <source>
        <strain evidence="12 13">CBS 389.68</strain>
    </source>
</reference>
<evidence type="ECO:0000256" key="2">
    <source>
        <dbReference type="ARBA" id="ARBA00022527"/>
    </source>
</evidence>
<evidence type="ECO:0000256" key="6">
    <source>
        <dbReference type="ARBA" id="ARBA00022840"/>
    </source>
</evidence>
<dbReference type="PROSITE" id="PS00108">
    <property type="entry name" value="PROTEIN_KINASE_ST"/>
    <property type="match status" value="1"/>
</dbReference>
<dbReference type="GO" id="GO:0005829">
    <property type="term" value="C:cytosol"/>
    <property type="evidence" value="ECO:0007669"/>
    <property type="project" value="TreeGrafter"/>
</dbReference>
<name>A0A4S2MKE8_9PEZI</name>
<dbReference type="PROSITE" id="PS50011">
    <property type="entry name" value="PROTEIN_KINASE_DOM"/>
    <property type="match status" value="1"/>
</dbReference>
<evidence type="ECO:0000256" key="7">
    <source>
        <dbReference type="ARBA" id="ARBA00047899"/>
    </source>
</evidence>
<keyword evidence="3" id="KW-0808">Transferase</keyword>
<dbReference type="EMBL" id="ML220154">
    <property type="protein sequence ID" value="TGZ77373.1"/>
    <property type="molecule type" value="Genomic_DNA"/>
</dbReference>
<evidence type="ECO:0000313" key="13">
    <source>
        <dbReference type="Proteomes" id="UP000298138"/>
    </source>
</evidence>
<dbReference type="InParanoid" id="A0A4S2MKE8"/>
<keyword evidence="4 9" id="KW-0547">Nucleotide-binding</keyword>
<feature type="compositionally biased region" description="Polar residues" evidence="10">
    <location>
        <begin position="114"/>
        <end position="125"/>
    </location>
</feature>
<feature type="binding site" evidence="9">
    <location>
        <position position="289"/>
    </location>
    <ligand>
        <name>ATP</name>
        <dbReference type="ChEBI" id="CHEBI:30616"/>
    </ligand>
</feature>
<dbReference type="InterPro" id="IPR000719">
    <property type="entry name" value="Prot_kinase_dom"/>
</dbReference>
<evidence type="ECO:0000256" key="8">
    <source>
        <dbReference type="ARBA" id="ARBA00048679"/>
    </source>
</evidence>
<dbReference type="PANTHER" id="PTHR24343:SF137">
    <property type="entry name" value="SERINE_THREONINE-PROTEIN KINASE HRK1"/>
    <property type="match status" value="1"/>
</dbReference>
<evidence type="ECO:0000259" key="11">
    <source>
        <dbReference type="PROSITE" id="PS50011"/>
    </source>
</evidence>
<dbReference type="SUPFAM" id="SSF56112">
    <property type="entry name" value="Protein kinase-like (PK-like)"/>
    <property type="match status" value="1"/>
</dbReference>